<evidence type="ECO:0000256" key="1">
    <source>
        <dbReference type="SAM" id="MobiDB-lite"/>
    </source>
</evidence>
<comment type="caution">
    <text evidence="2">The sequence shown here is derived from an EMBL/GenBank/DDBJ whole genome shotgun (WGS) entry which is preliminary data.</text>
</comment>
<evidence type="ECO:0000313" key="2">
    <source>
        <dbReference type="EMBL" id="MQL75874.1"/>
    </source>
</evidence>
<dbReference type="AlphaFoldDB" id="A0A843U2K3"/>
<dbReference type="EMBL" id="NMUH01000269">
    <property type="protein sequence ID" value="MQL75874.1"/>
    <property type="molecule type" value="Genomic_DNA"/>
</dbReference>
<feature type="non-terminal residue" evidence="2">
    <location>
        <position position="1"/>
    </location>
</feature>
<organism evidence="2 3">
    <name type="scientific">Colocasia esculenta</name>
    <name type="common">Wild taro</name>
    <name type="synonym">Arum esculentum</name>
    <dbReference type="NCBI Taxonomy" id="4460"/>
    <lineage>
        <taxon>Eukaryota</taxon>
        <taxon>Viridiplantae</taxon>
        <taxon>Streptophyta</taxon>
        <taxon>Embryophyta</taxon>
        <taxon>Tracheophyta</taxon>
        <taxon>Spermatophyta</taxon>
        <taxon>Magnoliopsida</taxon>
        <taxon>Liliopsida</taxon>
        <taxon>Araceae</taxon>
        <taxon>Aroideae</taxon>
        <taxon>Colocasieae</taxon>
        <taxon>Colocasia</taxon>
    </lineage>
</organism>
<reference evidence="2" key="1">
    <citation type="submission" date="2017-07" db="EMBL/GenBank/DDBJ databases">
        <title>Taro Niue Genome Assembly and Annotation.</title>
        <authorList>
            <person name="Atibalentja N."/>
            <person name="Keating K."/>
            <person name="Fields C.J."/>
        </authorList>
    </citation>
    <scope>NUCLEOTIDE SEQUENCE</scope>
    <source>
        <strain evidence="2">Niue_2</strain>
        <tissue evidence="2">Leaf</tissue>
    </source>
</reference>
<feature type="compositionally biased region" description="Low complexity" evidence="1">
    <location>
        <begin position="7"/>
        <end position="20"/>
    </location>
</feature>
<proteinExistence type="predicted"/>
<protein>
    <submittedName>
        <fullName evidence="2">Uncharacterized protein</fullName>
    </submittedName>
</protein>
<sequence>MRRPGRPRSQGPSRQSALSRSDSDSSHRRVLNPVATLPLSLSERDIIPPV</sequence>
<dbReference type="Proteomes" id="UP000652761">
    <property type="component" value="Unassembled WGS sequence"/>
</dbReference>
<accession>A0A843U2K3</accession>
<gene>
    <name evidence="2" type="ORF">Taro_008280</name>
</gene>
<evidence type="ECO:0000313" key="3">
    <source>
        <dbReference type="Proteomes" id="UP000652761"/>
    </source>
</evidence>
<keyword evidence="3" id="KW-1185">Reference proteome</keyword>
<feature type="region of interest" description="Disordered" evidence="1">
    <location>
        <begin position="1"/>
        <end position="31"/>
    </location>
</feature>
<name>A0A843U2K3_COLES</name>